<feature type="compositionally biased region" description="Basic and acidic residues" evidence="2">
    <location>
        <begin position="186"/>
        <end position="234"/>
    </location>
</feature>
<evidence type="ECO:0000313" key="4">
    <source>
        <dbReference type="Proteomes" id="UP000780801"/>
    </source>
</evidence>
<protein>
    <recommendedName>
        <fullName evidence="5">Coiled-coil domain-containing protein 43</fullName>
    </recommendedName>
</protein>
<organism evidence="3 4">
    <name type="scientific">Lunasporangiospora selenospora</name>
    <dbReference type="NCBI Taxonomy" id="979761"/>
    <lineage>
        <taxon>Eukaryota</taxon>
        <taxon>Fungi</taxon>
        <taxon>Fungi incertae sedis</taxon>
        <taxon>Mucoromycota</taxon>
        <taxon>Mortierellomycotina</taxon>
        <taxon>Mortierellomycetes</taxon>
        <taxon>Mortierellales</taxon>
        <taxon>Mortierellaceae</taxon>
        <taxon>Lunasporangiospora</taxon>
    </lineage>
</organism>
<feature type="region of interest" description="Disordered" evidence="2">
    <location>
        <begin position="151"/>
        <end position="234"/>
    </location>
</feature>
<evidence type="ECO:0000313" key="3">
    <source>
        <dbReference type="EMBL" id="KAF9583668.1"/>
    </source>
</evidence>
<keyword evidence="4" id="KW-1185">Reference proteome</keyword>
<accession>A0A9P6FXJ3</accession>
<keyword evidence="1" id="KW-0175">Coiled coil</keyword>
<dbReference type="AlphaFoldDB" id="A0A9P6FXJ3"/>
<dbReference type="InterPro" id="IPR037666">
    <property type="entry name" value="CCDC43"/>
</dbReference>
<dbReference type="OrthoDB" id="18679at2759"/>
<feature type="coiled-coil region" evidence="1">
    <location>
        <begin position="73"/>
        <end position="100"/>
    </location>
</feature>
<dbReference type="PANTHER" id="PTHR31684">
    <property type="entry name" value="COILED-COIL DOMAIN-CONTAINING PROTEIN 43"/>
    <property type="match status" value="1"/>
</dbReference>
<gene>
    <name evidence="3" type="ORF">BGW38_008902</name>
</gene>
<name>A0A9P6FXJ3_9FUNG</name>
<dbReference type="PANTHER" id="PTHR31684:SF2">
    <property type="entry name" value="COILED-COIL DOMAIN-CONTAINING PROTEIN 43"/>
    <property type="match status" value="1"/>
</dbReference>
<evidence type="ECO:0000256" key="2">
    <source>
        <dbReference type="SAM" id="MobiDB-lite"/>
    </source>
</evidence>
<proteinExistence type="predicted"/>
<dbReference type="Proteomes" id="UP000780801">
    <property type="component" value="Unassembled WGS sequence"/>
</dbReference>
<comment type="caution">
    <text evidence="3">The sequence shown here is derived from an EMBL/GenBank/DDBJ whole genome shotgun (WGS) entry which is preliminary data.</text>
</comment>
<reference evidence="3" key="1">
    <citation type="journal article" date="2020" name="Fungal Divers.">
        <title>Resolving the Mortierellaceae phylogeny through synthesis of multi-gene phylogenetics and phylogenomics.</title>
        <authorList>
            <person name="Vandepol N."/>
            <person name="Liber J."/>
            <person name="Desiro A."/>
            <person name="Na H."/>
            <person name="Kennedy M."/>
            <person name="Barry K."/>
            <person name="Grigoriev I.V."/>
            <person name="Miller A.N."/>
            <person name="O'Donnell K."/>
            <person name="Stajich J.E."/>
            <person name="Bonito G."/>
        </authorList>
    </citation>
    <scope>NUCLEOTIDE SEQUENCE</scope>
    <source>
        <strain evidence="3">KOD1015</strain>
    </source>
</reference>
<sequence>MDMDSNPEIEAFITERLASISLQDEAITQFFASIVGEETMEEPEKREAITELLVEATSEPTVTIIDSVFEFYNKLKQEEAKKAQEEKDRAVEAAKKKVQDAFKLVDVDRDAYSLSSRHVIKEMSKDERKRRDALLAQYGYELDDVVEGEDGETEIMYKDRSGRSKAGPRGMSSDPLLAANTNADIVKQRDAKRRSDMQQASENEKERNRLALEKQRLAKEKEGRRTQKQEKRRM</sequence>
<evidence type="ECO:0008006" key="5">
    <source>
        <dbReference type="Google" id="ProtNLM"/>
    </source>
</evidence>
<evidence type="ECO:0000256" key="1">
    <source>
        <dbReference type="SAM" id="Coils"/>
    </source>
</evidence>
<dbReference type="EMBL" id="JAABOA010000630">
    <property type="protein sequence ID" value="KAF9583668.1"/>
    <property type="molecule type" value="Genomic_DNA"/>
</dbReference>